<proteinExistence type="predicted"/>
<dbReference type="EMBL" id="NXMA01000038">
    <property type="protein sequence ID" value="TKX28124.1"/>
    <property type="molecule type" value="Genomic_DNA"/>
</dbReference>
<keyword evidence="2" id="KW-1185">Reference proteome</keyword>
<dbReference type="OrthoDB" id="5362075at2"/>
<accession>A0A4U7BI89</accession>
<name>A0A4U7BI89_9BACT</name>
<sequence length="75" mass="8892">MYFFSHEPLASEKNEIQMNILLSMLASFMGVKCNQDEFLLSTHLKSEHIDQNNKENLDIKKLQEDVLKFFRIKDD</sequence>
<reference evidence="1 2" key="1">
    <citation type="submission" date="2018-05" db="EMBL/GenBank/DDBJ databases">
        <title>Novel Campyloabacter and Helicobacter Species and Strains.</title>
        <authorList>
            <person name="Mannion A.J."/>
            <person name="Shen Z."/>
            <person name="Fox J.G."/>
        </authorList>
    </citation>
    <scope>NUCLEOTIDE SEQUENCE [LARGE SCALE GENOMIC DNA]</scope>
    <source>
        <strain evidence="2">MIT17-670</strain>
    </source>
</reference>
<evidence type="ECO:0000313" key="2">
    <source>
        <dbReference type="Proteomes" id="UP000310353"/>
    </source>
</evidence>
<protein>
    <submittedName>
        <fullName evidence="1">Uncharacterized protein</fullName>
    </submittedName>
</protein>
<comment type="caution">
    <text evidence="1">The sequence shown here is derived from an EMBL/GenBank/DDBJ whole genome shotgun (WGS) entry which is preliminary data.</text>
</comment>
<dbReference type="AlphaFoldDB" id="A0A4U7BI89"/>
<dbReference type="Proteomes" id="UP000310353">
    <property type="component" value="Unassembled WGS sequence"/>
</dbReference>
<gene>
    <name evidence="1" type="ORF">CQA76_08875</name>
</gene>
<evidence type="ECO:0000313" key="1">
    <source>
        <dbReference type="EMBL" id="TKX28124.1"/>
    </source>
</evidence>
<organism evidence="1 2">
    <name type="scientific">Campylobacter aviculae</name>
    <dbReference type="NCBI Taxonomy" id="2510190"/>
    <lineage>
        <taxon>Bacteria</taxon>
        <taxon>Pseudomonadati</taxon>
        <taxon>Campylobacterota</taxon>
        <taxon>Epsilonproteobacteria</taxon>
        <taxon>Campylobacterales</taxon>
        <taxon>Campylobacteraceae</taxon>
        <taxon>Campylobacter</taxon>
    </lineage>
</organism>